<evidence type="ECO:0000313" key="3">
    <source>
        <dbReference type="Proteomes" id="UP000604825"/>
    </source>
</evidence>
<dbReference type="GO" id="GO:0090729">
    <property type="term" value="F:toxin activity"/>
    <property type="evidence" value="ECO:0007669"/>
    <property type="project" value="UniProtKB-KW"/>
</dbReference>
<dbReference type="InterPro" id="IPR001574">
    <property type="entry name" value="Ribosome_inactivat_prot"/>
</dbReference>
<comment type="similarity">
    <text evidence="1">Belongs to the ribosome-inactivating protein family.</text>
</comment>
<dbReference type="GO" id="GO:0030598">
    <property type="term" value="F:rRNA N-glycosylase activity"/>
    <property type="evidence" value="ECO:0007669"/>
    <property type="project" value="UniProtKB-EC"/>
</dbReference>
<sequence>MGKENDPAFTEELDVSRGSSYGWFISGVRNQLVLHAGATRHLELVLLQPQEEDPRKAPWFRVALRCSSSGDSVLLRVRADNLYISGYQSPDGRWWEFRGGSVIHAATQLAFTDSYESMGRAAGLELESVTLSKKDLEAAVGQLAAVGRRSNAGAGGSSQQDTARSLMVVAVMVCEVISAAHGRPGEELEQPVRVLARAALYGQKFLPLVGAAEGSQQLCDHIPRHLLAPVKIDCQDHAMMALGVALNRQRPLQDRHRKALDEHWRAVRAQARKLDRERT</sequence>
<dbReference type="Gene3D" id="3.40.420.10">
    <property type="entry name" value="Ricin (A subunit), domain 1"/>
    <property type="match status" value="1"/>
</dbReference>
<dbReference type="PANTHER" id="PTHR33453">
    <property type="match status" value="1"/>
</dbReference>
<comment type="caution">
    <text evidence="2">The sequence shown here is derived from an EMBL/GenBank/DDBJ whole genome shotgun (WGS) entry which is preliminary data.</text>
</comment>
<organism evidence="2 3">
    <name type="scientific">Miscanthus lutarioriparius</name>
    <dbReference type="NCBI Taxonomy" id="422564"/>
    <lineage>
        <taxon>Eukaryota</taxon>
        <taxon>Viridiplantae</taxon>
        <taxon>Streptophyta</taxon>
        <taxon>Embryophyta</taxon>
        <taxon>Tracheophyta</taxon>
        <taxon>Spermatophyta</taxon>
        <taxon>Magnoliopsida</taxon>
        <taxon>Liliopsida</taxon>
        <taxon>Poales</taxon>
        <taxon>Poaceae</taxon>
        <taxon>PACMAD clade</taxon>
        <taxon>Panicoideae</taxon>
        <taxon>Andropogonodae</taxon>
        <taxon>Andropogoneae</taxon>
        <taxon>Saccharinae</taxon>
        <taxon>Miscanthus</taxon>
    </lineage>
</organism>
<keyword evidence="1" id="KW-0378">Hydrolase</keyword>
<protein>
    <recommendedName>
        <fullName evidence="1">rRNA N-glycosylase</fullName>
        <ecNumber evidence="1">3.2.2.22</ecNumber>
    </recommendedName>
</protein>
<dbReference type="Proteomes" id="UP000604825">
    <property type="component" value="Unassembled WGS sequence"/>
</dbReference>
<keyword evidence="1" id="KW-0611">Plant defense</keyword>
<comment type="catalytic activity">
    <reaction evidence="1">
        <text>Endohydrolysis of the N-glycosidic bond at one specific adenosine on the 28S rRNA.</text>
        <dbReference type="EC" id="3.2.2.22"/>
    </reaction>
</comment>
<dbReference type="SUPFAM" id="SSF56371">
    <property type="entry name" value="Ribosome inactivating proteins (RIP)"/>
    <property type="match status" value="1"/>
</dbReference>
<evidence type="ECO:0000313" key="2">
    <source>
        <dbReference type="EMBL" id="CAD6207236.1"/>
    </source>
</evidence>
<dbReference type="InterPro" id="IPR036041">
    <property type="entry name" value="Ribosome-inact_prot_sf"/>
</dbReference>
<evidence type="ECO:0000256" key="1">
    <source>
        <dbReference type="RuleBase" id="RU004915"/>
    </source>
</evidence>
<dbReference type="GO" id="GO:0006952">
    <property type="term" value="P:defense response"/>
    <property type="evidence" value="ECO:0007669"/>
    <property type="project" value="UniProtKB-KW"/>
</dbReference>
<dbReference type="AlphaFoldDB" id="A0A811MDY6"/>
<dbReference type="InterPro" id="IPR016138">
    <property type="entry name" value="Ribosome_inactivat_prot_sub1"/>
</dbReference>
<keyword evidence="1" id="KW-0800">Toxin</keyword>
<keyword evidence="3" id="KW-1185">Reference proteome</keyword>
<keyword evidence="1" id="KW-0652">Protein synthesis inhibitor</keyword>
<reference evidence="2" key="1">
    <citation type="submission" date="2020-10" db="EMBL/GenBank/DDBJ databases">
        <authorList>
            <person name="Han B."/>
            <person name="Lu T."/>
            <person name="Zhao Q."/>
            <person name="Huang X."/>
            <person name="Zhao Y."/>
        </authorList>
    </citation>
    <scope>NUCLEOTIDE SEQUENCE</scope>
</reference>
<dbReference type="GO" id="GO:0017148">
    <property type="term" value="P:negative regulation of translation"/>
    <property type="evidence" value="ECO:0007669"/>
    <property type="project" value="UniProtKB-KW"/>
</dbReference>
<accession>A0A811MDY6</accession>
<dbReference type="OrthoDB" id="590695at2759"/>
<dbReference type="PANTHER" id="PTHR33453:SF13">
    <property type="entry name" value="RRNA N-GLYCOSYLASE"/>
    <property type="match status" value="1"/>
</dbReference>
<dbReference type="EMBL" id="CAJGYO010000001">
    <property type="protein sequence ID" value="CAD6207236.1"/>
    <property type="molecule type" value="Genomic_DNA"/>
</dbReference>
<name>A0A811MDY6_9POAL</name>
<gene>
    <name evidence="2" type="ORF">NCGR_LOCUS4817</name>
</gene>
<dbReference type="EC" id="3.2.2.22" evidence="1"/>
<proteinExistence type="inferred from homology"/>
<dbReference type="Pfam" id="PF00161">
    <property type="entry name" value="RIP"/>
    <property type="match status" value="1"/>
</dbReference>